<feature type="region of interest" description="Disordered" evidence="2">
    <location>
        <begin position="390"/>
        <end position="417"/>
    </location>
</feature>
<evidence type="ECO:0000256" key="2">
    <source>
        <dbReference type="SAM" id="MobiDB-lite"/>
    </source>
</evidence>
<reference evidence="5" key="1">
    <citation type="journal article" date="2014" name="Nat. Commun.">
        <title>The emerging biofuel crop Camelina sativa retains a highly undifferentiated hexaploid genome structure.</title>
        <authorList>
            <person name="Kagale S."/>
            <person name="Koh C."/>
            <person name="Nixon J."/>
            <person name="Bollina V."/>
            <person name="Clarke W.E."/>
            <person name="Tuteja R."/>
            <person name="Spillane C."/>
            <person name="Robinson S.J."/>
            <person name="Links M.G."/>
            <person name="Clarke C."/>
            <person name="Higgins E.E."/>
            <person name="Huebert T."/>
            <person name="Sharpe A.G."/>
            <person name="Parkin I.A."/>
        </authorList>
    </citation>
    <scope>NUCLEOTIDE SEQUENCE [LARGE SCALE GENOMIC DNA]</scope>
    <source>
        <strain evidence="5">cv. DH55</strain>
    </source>
</reference>
<dbReference type="GeneID" id="104743238"/>
<dbReference type="InterPro" id="IPR036875">
    <property type="entry name" value="Znf_CCHC_sf"/>
</dbReference>
<dbReference type="RefSeq" id="XP_010462647.1">
    <property type="nucleotide sequence ID" value="XM_010464345.1"/>
</dbReference>
<reference evidence="6" key="2">
    <citation type="submission" date="2025-08" db="UniProtKB">
        <authorList>
            <consortium name="RefSeq"/>
        </authorList>
    </citation>
    <scope>IDENTIFICATION</scope>
    <source>
        <tissue evidence="6">Leaf</tissue>
    </source>
</reference>
<dbReference type="Gene3D" id="4.10.60.10">
    <property type="entry name" value="Zinc finger, CCHC-type"/>
    <property type="match status" value="1"/>
</dbReference>
<accession>A0ABM0VXQ2</accession>
<organism evidence="5 6">
    <name type="scientific">Camelina sativa</name>
    <name type="common">False flax</name>
    <name type="synonym">Myagrum sativum</name>
    <dbReference type="NCBI Taxonomy" id="90675"/>
    <lineage>
        <taxon>Eukaryota</taxon>
        <taxon>Viridiplantae</taxon>
        <taxon>Streptophyta</taxon>
        <taxon>Embryophyta</taxon>
        <taxon>Tracheophyta</taxon>
        <taxon>Spermatophyta</taxon>
        <taxon>Magnoliopsida</taxon>
        <taxon>eudicotyledons</taxon>
        <taxon>Gunneridae</taxon>
        <taxon>Pentapetalae</taxon>
        <taxon>rosids</taxon>
        <taxon>malvids</taxon>
        <taxon>Brassicales</taxon>
        <taxon>Brassicaceae</taxon>
        <taxon>Camelineae</taxon>
        <taxon>Camelina</taxon>
    </lineage>
</organism>
<dbReference type="SMART" id="SM00343">
    <property type="entry name" value="ZnF_C2HC"/>
    <property type="match status" value="2"/>
</dbReference>
<dbReference type="PANTHER" id="PTHR31286:SF90">
    <property type="entry name" value="DUF4283 DOMAIN-CONTAINING PROTEIN"/>
    <property type="match status" value="1"/>
</dbReference>
<feature type="domain" description="CCHC-type" evidence="4">
    <location>
        <begin position="299"/>
        <end position="313"/>
    </location>
</feature>
<dbReference type="InterPro" id="IPR040256">
    <property type="entry name" value="At4g02000-like"/>
</dbReference>
<gene>
    <name evidence="6" type="primary">LOC104743238</name>
</gene>
<feature type="chain" id="PRO_5046213939" evidence="3">
    <location>
        <begin position="22"/>
        <end position="560"/>
    </location>
</feature>
<dbReference type="Proteomes" id="UP000694864">
    <property type="component" value="Chromosome 14"/>
</dbReference>
<proteinExistence type="predicted"/>
<sequence>MANSWFLNSLVSLLNFPAGSFNRPPSFPSDLHNLSSHSDFPSLASEVTSPSTLPLQLLPEVVSTTQLLTFYLVSSSKLSLNPRSGSLLSGSENATVATKNLNSSSTTVLSPSSQSFYGILGTTPSQLPDSSNPPIQNAKPSYVVISKASPPLPSHYPPTSLNVPLPPKTATDPISYASKEYVDCNVACTPDQEDIRTSFLLSTISTDDWTINLTSISTAHVKVEVDSTKPLLPFLKVLRADGSLFTVKVEYPWVPPICSHCKEVGHILRNCLLAPPPATSSPPAAPTNSSGPQVVPHTCYLCKEVGHFMRNCPTSVNRCTPVTSKAKRNHVPNSNHVKHTAQTAQTDHVVQTVPKTHVATDLPFESTPLSHIKSTNVGIKIDYVAPVSTKPAPVSPTETSQLEEPTTEPTLVSPTETSQLEEHMVIDVIPYKETNQSVITFESPITADSPMDVQVDCVLALKAEFVSRPIVVSDNSLALPLTNKYDGQKITPTSFNPFIPSEPPYTNTNPPKSFSPTKNSYSVITSQPLFIPSPFNSKVSSSTLGQIPLFTQKEAQSKPQ</sequence>
<keyword evidence="3" id="KW-0732">Signal</keyword>
<evidence type="ECO:0000259" key="4">
    <source>
        <dbReference type="PROSITE" id="PS50158"/>
    </source>
</evidence>
<keyword evidence="1" id="KW-0862">Zinc</keyword>
<feature type="compositionally biased region" description="Polar residues" evidence="2">
    <location>
        <begin position="504"/>
        <end position="518"/>
    </location>
</feature>
<feature type="signal peptide" evidence="3">
    <location>
        <begin position="1"/>
        <end position="21"/>
    </location>
</feature>
<keyword evidence="1" id="KW-0479">Metal-binding</keyword>
<keyword evidence="5" id="KW-1185">Reference proteome</keyword>
<evidence type="ECO:0000313" key="5">
    <source>
        <dbReference type="Proteomes" id="UP000694864"/>
    </source>
</evidence>
<name>A0ABM0VXQ2_CAMSA</name>
<dbReference type="SUPFAM" id="SSF57756">
    <property type="entry name" value="Retrovirus zinc finger-like domains"/>
    <property type="match status" value="1"/>
</dbReference>
<evidence type="ECO:0000256" key="3">
    <source>
        <dbReference type="SAM" id="SignalP"/>
    </source>
</evidence>
<feature type="region of interest" description="Disordered" evidence="2">
    <location>
        <begin position="497"/>
        <end position="518"/>
    </location>
</feature>
<evidence type="ECO:0000256" key="1">
    <source>
        <dbReference type="PROSITE-ProRule" id="PRU00047"/>
    </source>
</evidence>
<evidence type="ECO:0000313" key="6">
    <source>
        <dbReference type="RefSeq" id="XP_010462647.1"/>
    </source>
</evidence>
<dbReference type="PANTHER" id="PTHR31286">
    <property type="entry name" value="GLYCINE-RICH CELL WALL STRUCTURAL PROTEIN 1.8-LIKE"/>
    <property type="match status" value="1"/>
</dbReference>
<dbReference type="PROSITE" id="PS50158">
    <property type="entry name" value="ZF_CCHC"/>
    <property type="match status" value="1"/>
</dbReference>
<keyword evidence="1" id="KW-0863">Zinc-finger</keyword>
<dbReference type="Pfam" id="PF00098">
    <property type="entry name" value="zf-CCHC"/>
    <property type="match status" value="1"/>
</dbReference>
<feature type="compositionally biased region" description="Polar residues" evidence="2">
    <location>
        <begin position="396"/>
        <end position="417"/>
    </location>
</feature>
<protein>
    <submittedName>
        <fullName evidence="6">Uncharacterized protein PB18E9.04c-like</fullName>
    </submittedName>
</protein>
<dbReference type="InterPro" id="IPR001878">
    <property type="entry name" value="Znf_CCHC"/>
</dbReference>